<keyword evidence="8" id="KW-0067">ATP-binding</keyword>
<keyword evidence="4 6" id="KW-0233">DNA recombination</keyword>
<dbReference type="InterPro" id="IPR000085">
    <property type="entry name" value="RuvA"/>
</dbReference>
<comment type="domain">
    <text evidence="6">Has three domains with a flexible linker between the domains II and III and assumes an 'L' shape. Domain III is highly mobile and contacts RuvB.</text>
</comment>
<comment type="caution">
    <text evidence="6">Lacks conserved residue(s) required for the propagation of feature annotation.</text>
</comment>
<dbReference type="GO" id="GO:0048476">
    <property type="term" value="C:Holliday junction resolvase complex"/>
    <property type="evidence" value="ECO:0007669"/>
    <property type="project" value="UniProtKB-UniRule"/>
</dbReference>
<dbReference type="InterPro" id="IPR013849">
    <property type="entry name" value="DNA_helicase_Holl-junc_RuvA_I"/>
</dbReference>
<dbReference type="InterPro" id="IPR010994">
    <property type="entry name" value="RuvA_2-like"/>
</dbReference>
<proteinExistence type="inferred from homology"/>
<dbReference type="InterPro" id="IPR011114">
    <property type="entry name" value="RuvA_C"/>
</dbReference>
<dbReference type="Gene3D" id="1.10.150.20">
    <property type="entry name" value="5' to 3' exonuclease, C-terminal subdomain"/>
    <property type="match status" value="1"/>
</dbReference>
<dbReference type="GO" id="GO:0009379">
    <property type="term" value="C:Holliday junction helicase complex"/>
    <property type="evidence" value="ECO:0007669"/>
    <property type="project" value="InterPro"/>
</dbReference>
<evidence type="ECO:0000256" key="5">
    <source>
        <dbReference type="ARBA" id="ARBA00023204"/>
    </source>
</evidence>
<evidence type="ECO:0000256" key="3">
    <source>
        <dbReference type="ARBA" id="ARBA00023125"/>
    </source>
</evidence>
<dbReference type="KEGG" id="hfv:R50_0916"/>
<dbReference type="SUPFAM" id="SSF47781">
    <property type="entry name" value="RuvA domain 2-like"/>
    <property type="match status" value="1"/>
</dbReference>
<gene>
    <name evidence="6 8" type="primary">ruvA</name>
    <name evidence="8" type="ORF">R50_0916</name>
</gene>
<dbReference type="CDD" id="cd14332">
    <property type="entry name" value="UBA_RuvA_C"/>
    <property type="match status" value="1"/>
</dbReference>
<dbReference type="HAMAP" id="MF_00031">
    <property type="entry name" value="DNA_HJ_migration_RuvA"/>
    <property type="match status" value="1"/>
</dbReference>
<keyword evidence="2 6" id="KW-0227">DNA damage</keyword>
<comment type="subunit">
    <text evidence="6">Homotetramer. Forms an RuvA(8)-RuvB(12)-Holliday junction (HJ) complex. HJ DNA is sandwiched between 2 RuvA tetramers; dsDNA enters through RuvA and exits via RuvB. An RuvB hexamer assembles on each DNA strand where it exits the tetramer. Each RuvB hexamer is contacted by two RuvA subunits (via domain III) on 2 adjacent RuvB subunits; this complex drives branch migration. In the full resolvosome a probable DNA-RuvA(4)-RuvB(12)-RuvC(2) complex forms which resolves the HJ.</text>
</comment>
<evidence type="ECO:0000256" key="1">
    <source>
        <dbReference type="ARBA" id="ARBA00022490"/>
    </source>
</evidence>
<dbReference type="GO" id="GO:0016787">
    <property type="term" value="F:hydrolase activity"/>
    <property type="evidence" value="ECO:0007669"/>
    <property type="project" value="UniProtKB-KW"/>
</dbReference>
<keyword evidence="8" id="KW-0547">Nucleotide-binding</keyword>
<reference evidence="8 9" key="1">
    <citation type="submission" date="2020-02" db="EMBL/GenBank/DDBJ databases">
        <authorList>
            <person name="Hogendoorn C."/>
        </authorList>
    </citation>
    <scope>NUCLEOTIDE SEQUENCE [LARGE SCALE GENOMIC DNA]</scope>
    <source>
        <strain evidence="8">R501</strain>
    </source>
</reference>
<dbReference type="InterPro" id="IPR036267">
    <property type="entry name" value="RuvA_C_sf"/>
</dbReference>
<evidence type="ECO:0000256" key="2">
    <source>
        <dbReference type="ARBA" id="ARBA00022763"/>
    </source>
</evidence>
<feature type="domain" description="Helix-hairpin-helix DNA-binding motif class 1" evidence="7">
    <location>
        <begin position="73"/>
        <end position="92"/>
    </location>
</feature>
<comment type="similarity">
    <text evidence="6">Belongs to the RuvA family.</text>
</comment>
<evidence type="ECO:0000259" key="7">
    <source>
        <dbReference type="SMART" id="SM00278"/>
    </source>
</evidence>
<dbReference type="Proteomes" id="UP000503399">
    <property type="component" value="Chromosome"/>
</dbReference>
<evidence type="ECO:0000256" key="4">
    <source>
        <dbReference type="ARBA" id="ARBA00023172"/>
    </source>
</evidence>
<dbReference type="GO" id="GO:0006310">
    <property type="term" value="P:DNA recombination"/>
    <property type="evidence" value="ECO:0007669"/>
    <property type="project" value="UniProtKB-UniRule"/>
</dbReference>
<dbReference type="SUPFAM" id="SSF50249">
    <property type="entry name" value="Nucleic acid-binding proteins"/>
    <property type="match status" value="1"/>
</dbReference>
<dbReference type="GO" id="GO:0000400">
    <property type="term" value="F:four-way junction DNA binding"/>
    <property type="evidence" value="ECO:0007669"/>
    <property type="project" value="UniProtKB-UniRule"/>
</dbReference>
<evidence type="ECO:0000256" key="6">
    <source>
        <dbReference type="HAMAP-Rule" id="MF_00031"/>
    </source>
</evidence>
<dbReference type="InterPro" id="IPR012340">
    <property type="entry name" value="NA-bd_OB-fold"/>
</dbReference>
<keyword evidence="3 6" id="KW-0238">DNA-binding</keyword>
<dbReference type="EMBL" id="LR778114">
    <property type="protein sequence ID" value="CAB1128422.1"/>
    <property type="molecule type" value="Genomic_DNA"/>
</dbReference>
<keyword evidence="5 6" id="KW-0234">DNA repair</keyword>
<evidence type="ECO:0000313" key="9">
    <source>
        <dbReference type="Proteomes" id="UP000503399"/>
    </source>
</evidence>
<organism evidence="8 9">
    <name type="scientific">Candidatus Hydrogenisulfobacillus filiaventi</name>
    <dbReference type="NCBI Taxonomy" id="2707344"/>
    <lineage>
        <taxon>Bacteria</taxon>
        <taxon>Bacillati</taxon>
        <taxon>Bacillota</taxon>
        <taxon>Clostridia</taxon>
        <taxon>Eubacteriales</taxon>
        <taxon>Clostridiales Family XVII. Incertae Sedis</taxon>
        <taxon>Candidatus Hydrogenisulfobacillus</taxon>
    </lineage>
</organism>
<feature type="region of interest" description="Domain I" evidence="6">
    <location>
        <begin position="1"/>
        <end position="64"/>
    </location>
</feature>
<dbReference type="GO" id="GO:0005737">
    <property type="term" value="C:cytoplasm"/>
    <property type="evidence" value="ECO:0007669"/>
    <property type="project" value="UniProtKB-SubCell"/>
</dbReference>
<accession>A0A6F8ZG32</accession>
<protein>
    <recommendedName>
        <fullName evidence="6">Holliday junction branch migration complex subunit RuvA</fullName>
    </recommendedName>
</protein>
<dbReference type="Pfam" id="PF01330">
    <property type="entry name" value="RuvA_N"/>
    <property type="match status" value="1"/>
</dbReference>
<keyword evidence="9" id="KW-1185">Reference proteome</keyword>
<sequence length="203" mass="21740">MIVELWGTLRRRGAGEVVVEAGGVGYGVHVSERTLAALPEPGQPVHLFTHLLVREDGWVLAGFASEDERRCFLDLLAVSGVGLRMALAVLSRFDPAGLEATVREGDWKRLTQVPGVGPKTARRLQLELAGRWRLNPAAAPAAGGEGPAPESDEVVAGLMALGYELAEAQAAARDLPAEWPAEERMREALRRLDRGLPGPGTRA</sequence>
<feature type="region of interest" description="Domain III" evidence="6">
    <location>
        <begin position="149"/>
        <end position="203"/>
    </location>
</feature>
<dbReference type="SUPFAM" id="SSF46929">
    <property type="entry name" value="DNA helicase RuvA subunit, C-terminal domain"/>
    <property type="match status" value="1"/>
</dbReference>
<name>A0A6F8ZG32_9FIRM</name>
<comment type="function">
    <text evidence="6">The RuvA-RuvB-RuvC complex processes Holliday junction (HJ) DNA during genetic recombination and DNA repair, while the RuvA-RuvB complex plays an important role in the rescue of blocked DNA replication forks via replication fork reversal (RFR). RuvA specifically binds to HJ cruciform DNA, conferring on it an open structure. The RuvB hexamer acts as an ATP-dependent pump, pulling dsDNA into and through the RuvAB complex. HJ branch migration allows RuvC to scan DNA until it finds its consensus sequence, where it cleaves and resolves the cruciform DNA.</text>
</comment>
<dbReference type="GO" id="GO:0009378">
    <property type="term" value="F:four-way junction helicase activity"/>
    <property type="evidence" value="ECO:0007669"/>
    <property type="project" value="InterPro"/>
</dbReference>
<dbReference type="AlphaFoldDB" id="A0A6F8ZG32"/>
<feature type="domain" description="Helix-hairpin-helix DNA-binding motif class 1" evidence="7">
    <location>
        <begin position="108"/>
        <end position="127"/>
    </location>
</feature>
<dbReference type="SMART" id="SM00278">
    <property type="entry name" value="HhH1"/>
    <property type="match status" value="2"/>
</dbReference>
<dbReference type="NCBIfam" id="TIGR00084">
    <property type="entry name" value="ruvA"/>
    <property type="match status" value="1"/>
</dbReference>
<keyword evidence="8" id="KW-0378">Hydrolase</keyword>
<evidence type="ECO:0000313" key="8">
    <source>
        <dbReference type="EMBL" id="CAB1128422.1"/>
    </source>
</evidence>
<keyword evidence="1 6" id="KW-0963">Cytoplasm</keyword>
<dbReference type="GO" id="GO:0005524">
    <property type="term" value="F:ATP binding"/>
    <property type="evidence" value="ECO:0007669"/>
    <property type="project" value="InterPro"/>
</dbReference>
<dbReference type="Gene3D" id="2.40.50.140">
    <property type="entry name" value="Nucleic acid-binding proteins"/>
    <property type="match status" value="1"/>
</dbReference>
<comment type="subcellular location">
    <subcellularLocation>
        <location evidence="6">Cytoplasm</location>
    </subcellularLocation>
</comment>
<dbReference type="InterPro" id="IPR003583">
    <property type="entry name" value="Hlx-hairpin-Hlx_DNA-bd_motif"/>
</dbReference>
<dbReference type="Pfam" id="PF07499">
    <property type="entry name" value="RuvA_C"/>
    <property type="match status" value="1"/>
</dbReference>
<dbReference type="GO" id="GO:0006281">
    <property type="term" value="P:DNA repair"/>
    <property type="evidence" value="ECO:0007669"/>
    <property type="project" value="UniProtKB-UniRule"/>
</dbReference>
<keyword evidence="8" id="KW-0347">Helicase</keyword>
<dbReference type="Pfam" id="PF14520">
    <property type="entry name" value="HHH_5"/>
    <property type="match status" value="1"/>
</dbReference>